<evidence type="ECO:0000313" key="2">
    <source>
        <dbReference type="EMBL" id="KYK56074.1"/>
    </source>
</evidence>
<name>A0A151GG65_DRECN</name>
<dbReference type="Proteomes" id="UP000076580">
    <property type="component" value="Chromosome 03"/>
</dbReference>
<dbReference type="EMBL" id="LAYC01000003">
    <property type="protein sequence ID" value="KYK56074.1"/>
    <property type="molecule type" value="Genomic_DNA"/>
</dbReference>
<protein>
    <submittedName>
        <fullName evidence="2">Uncharacterized protein</fullName>
    </submittedName>
</protein>
<dbReference type="RefSeq" id="XP_040655426.1">
    <property type="nucleotide sequence ID" value="XM_040805322.1"/>
</dbReference>
<reference evidence="2 3" key="1">
    <citation type="journal article" date="2016" name="Sci. Rep.">
        <title>Insights into Adaptations to a Near-Obligate Nematode Endoparasitic Lifestyle from the Finished Genome of Drechmeria coniospora.</title>
        <authorList>
            <person name="Zhang L."/>
            <person name="Zhou Z."/>
            <person name="Guo Q."/>
            <person name="Fokkens L."/>
            <person name="Miskei M."/>
            <person name="Pocsi I."/>
            <person name="Zhang W."/>
            <person name="Chen M."/>
            <person name="Wang L."/>
            <person name="Sun Y."/>
            <person name="Donzelli B.G."/>
            <person name="Gibson D.M."/>
            <person name="Nelson D.R."/>
            <person name="Luo J.G."/>
            <person name="Rep M."/>
            <person name="Liu H."/>
            <person name="Yang S."/>
            <person name="Wang J."/>
            <person name="Krasnoff S.B."/>
            <person name="Xu Y."/>
            <person name="Molnar I."/>
            <person name="Lin M."/>
        </authorList>
    </citation>
    <scope>NUCLEOTIDE SEQUENCE [LARGE SCALE GENOMIC DNA]</scope>
    <source>
        <strain evidence="2 3">ARSEF 6962</strain>
    </source>
</reference>
<feature type="compositionally biased region" description="Polar residues" evidence="1">
    <location>
        <begin position="43"/>
        <end position="57"/>
    </location>
</feature>
<dbReference type="GeneID" id="63720683"/>
<gene>
    <name evidence="2" type="ORF">DCS_08040</name>
</gene>
<feature type="compositionally biased region" description="Gly residues" evidence="1">
    <location>
        <begin position="59"/>
        <end position="72"/>
    </location>
</feature>
<comment type="caution">
    <text evidence="2">The sequence shown here is derived from an EMBL/GenBank/DDBJ whole genome shotgun (WGS) entry which is preliminary data.</text>
</comment>
<sequence>MRPHPATAVILRRALTTTTNTINATSPAAFLSNKQSKIRGPPTASTAKSSPINNTVIGSGSGAKGKTGGGDPLGSTSPGAPSRPKVFNSAVHLSDDLVPDLTEEQKREVDEHNSTFEKKHDRGMAAQDGKVDAKFWRGSKD</sequence>
<dbReference type="InParanoid" id="A0A151GG65"/>
<evidence type="ECO:0000256" key="1">
    <source>
        <dbReference type="SAM" id="MobiDB-lite"/>
    </source>
</evidence>
<feature type="region of interest" description="Disordered" evidence="1">
    <location>
        <begin position="103"/>
        <end position="141"/>
    </location>
</feature>
<keyword evidence="3" id="KW-1185">Reference proteome</keyword>
<dbReference type="AlphaFoldDB" id="A0A151GG65"/>
<feature type="region of interest" description="Disordered" evidence="1">
    <location>
        <begin position="31"/>
        <end position="86"/>
    </location>
</feature>
<evidence type="ECO:0000313" key="3">
    <source>
        <dbReference type="Proteomes" id="UP000076580"/>
    </source>
</evidence>
<accession>A0A151GG65</accession>
<proteinExistence type="predicted"/>
<organism evidence="2 3">
    <name type="scientific">Drechmeria coniospora</name>
    <name type="common">Nematophagous fungus</name>
    <name type="synonym">Meria coniospora</name>
    <dbReference type="NCBI Taxonomy" id="98403"/>
    <lineage>
        <taxon>Eukaryota</taxon>
        <taxon>Fungi</taxon>
        <taxon>Dikarya</taxon>
        <taxon>Ascomycota</taxon>
        <taxon>Pezizomycotina</taxon>
        <taxon>Sordariomycetes</taxon>
        <taxon>Hypocreomycetidae</taxon>
        <taxon>Hypocreales</taxon>
        <taxon>Ophiocordycipitaceae</taxon>
        <taxon>Drechmeria</taxon>
    </lineage>
</organism>